<keyword evidence="3" id="KW-1185">Reference proteome</keyword>
<feature type="signal peptide" evidence="1">
    <location>
        <begin position="1"/>
        <end position="21"/>
    </location>
</feature>
<evidence type="ECO:0000256" key="1">
    <source>
        <dbReference type="SAM" id="SignalP"/>
    </source>
</evidence>
<organism evidence="2 3">
    <name type="scientific">Haemaphysalis longicornis</name>
    <name type="common">Bush tick</name>
    <dbReference type="NCBI Taxonomy" id="44386"/>
    <lineage>
        <taxon>Eukaryota</taxon>
        <taxon>Metazoa</taxon>
        <taxon>Ecdysozoa</taxon>
        <taxon>Arthropoda</taxon>
        <taxon>Chelicerata</taxon>
        <taxon>Arachnida</taxon>
        <taxon>Acari</taxon>
        <taxon>Parasitiformes</taxon>
        <taxon>Ixodida</taxon>
        <taxon>Ixodoidea</taxon>
        <taxon>Ixodidae</taxon>
        <taxon>Haemaphysalinae</taxon>
        <taxon>Haemaphysalis</taxon>
    </lineage>
</organism>
<evidence type="ECO:0000313" key="2">
    <source>
        <dbReference type="EMBL" id="KAH9367755.1"/>
    </source>
</evidence>
<protein>
    <submittedName>
        <fullName evidence="2">Uncharacterized protein</fullName>
    </submittedName>
</protein>
<dbReference type="OrthoDB" id="5800391at2759"/>
<dbReference type="EMBL" id="JABSTR010000004">
    <property type="protein sequence ID" value="KAH9367755.1"/>
    <property type="molecule type" value="Genomic_DNA"/>
</dbReference>
<evidence type="ECO:0000313" key="3">
    <source>
        <dbReference type="Proteomes" id="UP000821853"/>
    </source>
</evidence>
<accession>A0A9J6FY55</accession>
<dbReference type="VEuPathDB" id="VectorBase:HLOH_043148"/>
<feature type="chain" id="PRO_5039923162" evidence="1">
    <location>
        <begin position="22"/>
        <end position="69"/>
    </location>
</feature>
<sequence length="69" mass="7352">MHQRLPVFASVVLSTTMVAAGAAVTVWDSAPMILAKCFAEVLVQYLRAENEVLDALAHGRVVVVTGGNR</sequence>
<proteinExistence type="predicted"/>
<reference evidence="2 3" key="1">
    <citation type="journal article" date="2020" name="Cell">
        <title>Large-Scale Comparative Analyses of Tick Genomes Elucidate Their Genetic Diversity and Vector Capacities.</title>
        <authorList>
            <consortium name="Tick Genome and Microbiome Consortium (TIGMIC)"/>
            <person name="Jia N."/>
            <person name="Wang J."/>
            <person name="Shi W."/>
            <person name="Du L."/>
            <person name="Sun Y."/>
            <person name="Zhan W."/>
            <person name="Jiang J.F."/>
            <person name="Wang Q."/>
            <person name="Zhang B."/>
            <person name="Ji P."/>
            <person name="Bell-Sakyi L."/>
            <person name="Cui X.M."/>
            <person name="Yuan T.T."/>
            <person name="Jiang B.G."/>
            <person name="Yang W.F."/>
            <person name="Lam T.T."/>
            <person name="Chang Q.C."/>
            <person name="Ding S.J."/>
            <person name="Wang X.J."/>
            <person name="Zhu J.G."/>
            <person name="Ruan X.D."/>
            <person name="Zhao L."/>
            <person name="Wei J.T."/>
            <person name="Ye R.Z."/>
            <person name="Que T.C."/>
            <person name="Du C.H."/>
            <person name="Zhou Y.H."/>
            <person name="Cheng J.X."/>
            <person name="Dai P.F."/>
            <person name="Guo W.B."/>
            <person name="Han X.H."/>
            <person name="Huang E.J."/>
            <person name="Li L.F."/>
            <person name="Wei W."/>
            <person name="Gao Y.C."/>
            <person name="Liu J.Z."/>
            <person name="Shao H.Z."/>
            <person name="Wang X."/>
            <person name="Wang C.C."/>
            <person name="Yang T.C."/>
            <person name="Huo Q.B."/>
            <person name="Li W."/>
            <person name="Chen H.Y."/>
            <person name="Chen S.E."/>
            <person name="Zhou L.G."/>
            <person name="Ni X.B."/>
            <person name="Tian J.H."/>
            <person name="Sheng Y."/>
            <person name="Liu T."/>
            <person name="Pan Y.S."/>
            <person name="Xia L.Y."/>
            <person name="Li J."/>
            <person name="Zhao F."/>
            <person name="Cao W.C."/>
        </authorList>
    </citation>
    <scope>NUCLEOTIDE SEQUENCE [LARGE SCALE GENOMIC DNA]</scope>
    <source>
        <strain evidence="2">HaeL-2018</strain>
    </source>
</reference>
<gene>
    <name evidence="2" type="ORF">HPB48_013007</name>
</gene>
<dbReference type="Proteomes" id="UP000821853">
    <property type="component" value="Chromosome 2"/>
</dbReference>
<name>A0A9J6FY55_HAELO</name>
<comment type="caution">
    <text evidence="2">The sequence shown here is derived from an EMBL/GenBank/DDBJ whole genome shotgun (WGS) entry which is preliminary data.</text>
</comment>
<keyword evidence="1" id="KW-0732">Signal</keyword>
<dbReference type="AlphaFoldDB" id="A0A9J6FY55"/>